<feature type="region of interest" description="Disordered" evidence="2">
    <location>
        <begin position="75"/>
        <end position="99"/>
    </location>
</feature>
<dbReference type="AlphaFoldDB" id="A0A5B7HNP8"/>
<evidence type="ECO:0000256" key="1">
    <source>
        <dbReference type="SAM" id="Coils"/>
    </source>
</evidence>
<proteinExistence type="predicted"/>
<evidence type="ECO:0000256" key="2">
    <source>
        <dbReference type="SAM" id="MobiDB-lite"/>
    </source>
</evidence>
<gene>
    <name evidence="3" type="ORF">E2C01_068914</name>
</gene>
<comment type="caution">
    <text evidence="3">The sequence shown here is derived from an EMBL/GenBank/DDBJ whole genome shotgun (WGS) entry which is preliminary data.</text>
</comment>
<feature type="compositionally biased region" description="Low complexity" evidence="2">
    <location>
        <begin position="75"/>
        <end position="85"/>
    </location>
</feature>
<protein>
    <submittedName>
        <fullName evidence="3">Uncharacterized protein</fullName>
    </submittedName>
</protein>
<evidence type="ECO:0000313" key="3">
    <source>
        <dbReference type="EMBL" id="MPC74551.1"/>
    </source>
</evidence>
<sequence length="99" mass="10955">MTLAVAAPYNKIHPSIRHVSSPKKRLTAAMAETSELIHLLRQQIANQESRHQQQMELMQKQVEALVTEMGNRATTGTTAPAAATPRFAPFDSTSELWAD</sequence>
<dbReference type="Proteomes" id="UP000324222">
    <property type="component" value="Unassembled WGS sequence"/>
</dbReference>
<reference evidence="3 4" key="1">
    <citation type="submission" date="2019-05" db="EMBL/GenBank/DDBJ databases">
        <title>Another draft genome of Portunus trituberculatus and its Hox gene families provides insights of decapod evolution.</title>
        <authorList>
            <person name="Jeong J.-H."/>
            <person name="Song I."/>
            <person name="Kim S."/>
            <person name="Choi T."/>
            <person name="Kim D."/>
            <person name="Ryu S."/>
            <person name="Kim W."/>
        </authorList>
    </citation>
    <scope>NUCLEOTIDE SEQUENCE [LARGE SCALE GENOMIC DNA]</scope>
    <source>
        <tissue evidence="3">Muscle</tissue>
    </source>
</reference>
<evidence type="ECO:0000313" key="4">
    <source>
        <dbReference type="Proteomes" id="UP000324222"/>
    </source>
</evidence>
<feature type="coiled-coil region" evidence="1">
    <location>
        <begin position="30"/>
        <end position="68"/>
    </location>
</feature>
<keyword evidence="4" id="KW-1185">Reference proteome</keyword>
<accession>A0A5B7HNP8</accession>
<keyword evidence="1" id="KW-0175">Coiled coil</keyword>
<name>A0A5B7HNP8_PORTR</name>
<dbReference type="EMBL" id="VSRR010039159">
    <property type="protein sequence ID" value="MPC74551.1"/>
    <property type="molecule type" value="Genomic_DNA"/>
</dbReference>
<organism evidence="3 4">
    <name type="scientific">Portunus trituberculatus</name>
    <name type="common">Swimming crab</name>
    <name type="synonym">Neptunus trituberculatus</name>
    <dbReference type="NCBI Taxonomy" id="210409"/>
    <lineage>
        <taxon>Eukaryota</taxon>
        <taxon>Metazoa</taxon>
        <taxon>Ecdysozoa</taxon>
        <taxon>Arthropoda</taxon>
        <taxon>Crustacea</taxon>
        <taxon>Multicrustacea</taxon>
        <taxon>Malacostraca</taxon>
        <taxon>Eumalacostraca</taxon>
        <taxon>Eucarida</taxon>
        <taxon>Decapoda</taxon>
        <taxon>Pleocyemata</taxon>
        <taxon>Brachyura</taxon>
        <taxon>Eubrachyura</taxon>
        <taxon>Portunoidea</taxon>
        <taxon>Portunidae</taxon>
        <taxon>Portuninae</taxon>
        <taxon>Portunus</taxon>
    </lineage>
</organism>